<evidence type="ECO:0000313" key="4">
    <source>
        <dbReference type="Proteomes" id="UP000007177"/>
    </source>
</evidence>
<gene>
    <name evidence="3" type="ordered locus">Awo_c26400</name>
</gene>
<evidence type="ECO:0000313" key="3">
    <source>
        <dbReference type="EMBL" id="AFA49396.1"/>
    </source>
</evidence>
<feature type="region of interest" description="Disordered" evidence="1">
    <location>
        <begin position="178"/>
        <end position="238"/>
    </location>
</feature>
<accession>H6LEV3</accession>
<reference evidence="4" key="1">
    <citation type="submission" date="2011-07" db="EMBL/GenBank/DDBJ databases">
        <title>Complete genome sequence of Acetobacterium woodii.</title>
        <authorList>
            <person name="Poehlein A."/>
            <person name="Schmidt S."/>
            <person name="Kaster A.-K."/>
            <person name="Goenrich M."/>
            <person name="Vollmers J."/>
            <person name="Thuermer A."/>
            <person name="Gottschalk G."/>
            <person name="Thauer R.K."/>
            <person name="Daniel R."/>
            <person name="Mueller V."/>
        </authorList>
    </citation>
    <scope>NUCLEOTIDE SEQUENCE [LARGE SCALE GENOMIC DNA]</scope>
    <source>
        <strain evidence="4">ATCC 29683 / DSM 1030 / JCM 2381 / KCTC 1655 / WB1</strain>
    </source>
</reference>
<keyword evidence="2" id="KW-0812">Transmembrane</keyword>
<proteinExistence type="predicted"/>
<evidence type="ECO:0000256" key="1">
    <source>
        <dbReference type="SAM" id="MobiDB-lite"/>
    </source>
</evidence>
<keyword evidence="4" id="KW-1185">Reference proteome</keyword>
<dbReference type="AlphaFoldDB" id="H6LEV3"/>
<dbReference type="KEGG" id="awo:Awo_c26400"/>
<dbReference type="eggNOG" id="COG3583">
    <property type="taxonomic scope" value="Bacteria"/>
</dbReference>
<evidence type="ECO:0000256" key="2">
    <source>
        <dbReference type="SAM" id="Phobius"/>
    </source>
</evidence>
<dbReference type="Proteomes" id="UP000007177">
    <property type="component" value="Chromosome"/>
</dbReference>
<dbReference type="STRING" id="931626.Awo_c26400"/>
<name>H6LEV3_ACEWD</name>
<protein>
    <submittedName>
        <fullName evidence="3">Uncharacterized protein</fullName>
    </submittedName>
</protein>
<organism evidence="3 4">
    <name type="scientific">Acetobacterium woodii (strain ATCC 29683 / DSM 1030 / JCM 2381 / KCTC 1655 / WB1)</name>
    <dbReference type="NCBI Taxonomy" id="931626"/>
    <lineage>
        <taxon>Bacteria</taxon>
        <taxon>Bacillati</taxon>
        <taxon>Bacillota</taxon>
        <taxon>Clostridia</taxon>
        <taxon>Eubacteriales</taxon>
        <taxon>Eubacteriaceae</taxon>
        <taxon>Acetobacterium</taxon>
    </lineage>
</organism>
<dbReference type="HOGENOM" id="CLU_1163864_0_0_9"/>
<reference evidence="3 4" key="2">
    <citation type="journal article" date="2012" name="PLoS ONE">
        <title>An ancient pathway combining carbon dioxide fixation with the generation and utilization of a sodium ion gradient for ATP synthesis.</title>
        <authorList>
            <person name="Poehlein A."/>
            <person name="Schmidt S."/>
            <person name="Kaster A.K."/>
            <person name="Goenrich M."/>
            <person name="Vollmers J."/>
            <person name="Thurmer A."/>
            <person name="Bertsch J."/>
            <person name="Schuchmann K."/>
            <person name="Voigt B."/>
            <person name="Hecker M."/>
            <person name="Daniel R."/>
            <person name="Thauer R.K."/>
            <person name="Gottschalk G."/>
            <person name="Muller V."/>
        </authorList>
    </citation>
    <scope>NUCLEOTIDE SEQUENCE [LARGE SCALE GENOMIC DNA]</scope>
    <source>
        <strain evidence="4">ATCC 29683 / DSM 1030 / JCM 2381 / KCTC 1655 / WB1</strain>
    </source>
</reference>
<keyword evidence="2" id="KW-1133">Transmembrane helix</keyword>
<sequence>MDETQMFLKKIKMRLKKYWFNWTTQKVEDDEFIESEHVNRIDTMSDDKRKLFKMRGSAVVACTFLVLTGAGVVDAQTRAYEIIYKGTSIGYVDNLKVVKLAVGDTNSGKSGRRNRRGMDYEIRPARTTEFLTTEEVAKEIVEIRSQEKVSVARMDRLQQLGEQTVDEVTGTEVMPTETTVADASATEEPQKNIANRGENPTAVILASDTPGGNTSGDEEPALKMPVAEAPTKEDAESE</sequence>
<feature type="transmembrane region" description="Helical" evidence="2">
    <location>
        <begin position="54"/>
        <end position="73"/>
    </location>
</feature>
<dbReference type="RefSeq" id="WP_014356996.1">
    <property type="nucleotide sequence ID" value="NC_016894.1"/>
</dbReference>
<keyword evidence="2" id="KW-0472">Membrane</keyword>
<dbReference type="EMBL" id="CP002987">
    <property type="protein sequence ID" value="AFA49396.1"/>
    <property type="molecule type" value="Genomic_DNA"/>
</dbReference>